<dbReference type="SUPFAM" id="SSF81321">
    <property type="entry name" value="Family A G protein-coupled receptor-like"/>
    <property type="match status" value="1"/>
</dbReference>
<evidence type="ECO:0000256" key="1">
    <source>
        <dbReference type="ARBA" id="ARBA00004651"/>
    </source>
</evidence>
<evidence type="ECO:0000256" key="10">
    <source>
        <dbReference type="ARBA" id="ARBA00023170"/>
    </source>
</evidence>
<evidence type="ECO:0000313" key="18">
    <source>
        <dbReference type="Proteomes" id="UP000466442"/>
    </source>
</evidence>
<dbReference type="Pfam" id="PF00001">
    <property type="entry name" value="7tm_1"/>
    <property type="match status" value="1"/>
</dbReference>
<keyword evidence="15" id="KW-0732">Signal</keyword>
<evidence type="ECO:0000256" key="14">
    <source>
        <dbReference type="SAM" id="Phobius"/>
    </source>
</evidence>
<dbReference type="InterPro" id="IPR000276">
    <property type="entry name" value="GPCR_Rhodpsn"/>
</dbReference>
<sequence length="894" mass="98840">MRTFLALAALVCCAWGAPLSGVSSPSNSPRGIYFVLPPAPESQTHISPEQVEEVMNQLRQEDGSDSGLYHIVLPDGRLQRVEYTTAPVTQQEKSSQQQAAPAVAGPAALLGQLGKPVAAPVRVAPAQLQEQPSGPAALIAQSPRPVAAPQVSEEINLGPNPRLFLVAQTAQQEESSQLNEQPSNKPVKYVASIQYTEVQPIAGPIYSYNDQPLTRVVDCPQGEDEDPMYCHDFYGSFWPMVDNLEADQVTNDTCELDLVPDICQCTGFVVVCAYSSLSHVPSPISSNVKGITLDNNRISSLEVGAFNGYSLHLIHLASNELKDLPDGIFARQTKLRKLYLAQNKLTSLPNSLTTLPNLEWLFADKNNLTHLSLEIWDLPSLMWLVLSENALTLTNESFPVLPSLEMMNLDSNEISRIEATTFSNLNMLHDLSIARNKIDYISEVAFRNLTNLKDLNLKYNSLFTLGDRLLVNQVYLEKLSIGGNPELQLHRSFFNSVSGLKSLDLEAMDIPNISPGLFGDMQHLDVIYFKRFKYCMSVPRVPKCTPLSDGTSTSENLLGNGLLRTTLWFVSCFTVVTNGMVVWRRLASSPNSLSPLNIIITNLACADLLMGVYLMALGVQDLATRGVFRQEAAQWRSSVFCTVLGVIAMVSSEVSVLILLLISAERFMLISAPLSGFQSLKPKAAFMTSATVWVFSTIIAILPVAEWRHSMRFYGTNSFCFPLHIDEPYLVGWQYSAIVFIGINTISLISIALLYLGVFISILKTRNATTLNVNDSEFALRFFFIVLTNACCWVPIVFLKILAFMDFKISKDVYGWLGVFVLPVNSAVNPILYTFTTPRYRNSNNTTSRSHSHPDGVANQEGAKPSIWSRALGLIQLRPSPRPIPTPRTTEEQL</sequence>
<dbReference type="PRINTS" id="PR00237">
    <property type="entry name" value="GPCRRHODOPSN"/>
</dbReference>
<name>A0A8S9XTL1_APOLU</name>
<keyword evidence="18" id="KW-1185">Reference proteome</keyword>
<dbReference type="SMART" id="SM00369">
    <property type="entry name" value="LRR_TYP"/>
    <property type="match status" value="8"/>
</dbReference>
<organism evidence="17 18">
    <name type="scientific">Apolygus lucorum</name>
    <name type="common">Small green plant bug</name>
    <name type="synonym">Lygocoris lucorum</name>
    <dbReference type="NCBI Taxonomy" id="248454"/>
    <lineage>
        <taxon>Eukaryota</taxon>
        <taxon>Metazoa</taxon>
        <taxon>Ecdysozoa</taxon>
        <taxon>Arthropoda</taxon>
        <taxon>Hexapoda</taxon>
        <taxon>Insecta</taxon>
        <taxon>Pterygota</taxon>
        <taxon>Neoptera</taxon>
        <taxon>Paraneoptera</taxon>
        <taxon>Hemiptera</taxon>
        <taxon>Heteroptera</taxon>
        <taxon>Panheteroptera</taxon>
        <taxon>Cimicomorpha</taxon>
        <taxon>Miridae</taxon>
        <taxon>Mirini</taxon>
        <taxon>Apolygus</taxon>
    </lineage>
</organism>
<comment type="similarity">
    <text evidence="2 13">Belongs to the G-protein coupled receptor 1 family.</text>
</comment>
<dbReference type="Gene3D" id="1.20.1070.10">
    <property type="entry name" value="Rhodopsin 7-helix transmembrane proteins"/>
    <property type="match status" value="1"/>
</dbReference>
<keyword evidence="11" id="KW-0325">Glycoprotein</keyword>
<keyword evidence="10 13" id="KW-0675">Receptor</keyword>
<evidence type="ECO:0000256" key="12">
    <source>
        <dbReference type="ARBA" id="ARBA00023224"/>
    </source>
</evidence>
<keyword evidence="7 14" id="KW-1133">Transmembrane helix</keyword>
<keyword evidence="4" id="KW-0433">Leucine-rich repeat</keyword>
<evidence type="ECO:0000259" key="16">
    <source>
        <dbReference type="PROSITE" id="PS50262"/>
    </source>
</evidence>
<gene>
    <name evidence="17" type="ORF">GE061_011948</name>
</gene>
<evidence type="ECO:0000256" key="3">
    <source>
        <dbReference type="ARBA" id="ARBA00022475"/>
    </source>
</evidence>
<protein>
    <recommendedName>
        <fullName evidence="16">G-protein coupled receptors family 1 profile domain-containing protein</fullName>
    </recommendedName>
</protein>
<dbReference type="EMBL" id="WIXP02000004">
    <property type="protein sequence ID" value="KAF6211436.1"/>
    <property type="molecule type" value="Genomic_DNA"/>
</dbReference>
<feature type="transmembrane region" description="Helical" evidence="14">
    <location>
        <begin position="637"/>
        <end position="663"/>
    </location>
</feature>
<dbReference type="GO" id="GO:0007189">
    <property type="term" value="P:adenylate cyclase-activating G protein-coupled receptor signaling pathway"/>
    <property type="evidence" value="ECO:0007669"/>
    <property type="project" value="TreeGrafter"/>
</dbReference>
<dbReference type="InterPro" id="IPR032675">
    <property type="entry name" value="LRR_dom_sf"/>
</dbReference>
<dbReference type="GO" id="GO:0009755">
    <property type="term" value="P:hormone-mediated signaling pathway"/>
    <property type="evidence" value="ECO:0007669"/>
    <property type="project" value="TreeGrafter"/>
</dbReference>
<dbReference type="PROSITE" id="PS00237">
    <property type="entry name" value="G_PROTEIN_RECEP_F1_1"/>
    <property type="match status" value="1"/>
</dbReference>
<dbReference type="SUPFAM" id="SSF52058">
    <property type="entry name" value="L domain-like"/>
    <property type="match status" value="1"/>
</dbReference>
<feature type="signal peptide" evidence="15">
    <location>
        <begin position="1"/>
        <end position="16"/>
    </location>
</feature>
<keyword evidence="8 13" id="KW-0297">G-protein coupled receptor</keyword>
<dbReference type="InterPro" id="IPR008112">
    <property type="entry name" value="Relaxin_rcpt"/>
</dbReference>
<dbReference type="Gene3D" id="3.80.10.10">
    <property type="entry name" value="Ribonuclease Inhibitor"/>
    <property type="match status" value="1"/>
</dbReference>
<feature type="transmembrane region" description="Helical" evidence="14">
    <location>
        <begin position="684"/>
        <end position="705"/>
    </location>
</feature>
<dbReference type="PANTHER" id="PTHR24372">
    <property type="entry name" value="GLYCOPROTEIN HORMONE RECEPTOR"/>
    <property type="match status" value="1"/>
</dbReference>
<dbReference type="PANTHER" id="PTHR24372:SF80">
    <property type="entry name" value="FI21465P1-RELATED"/>
    <property type="match status" value="1"/>
</dbReference>
<feature type="transmembrane region" description="Helical" evidence="14">
    <location>
        <begin position="595"/>
        <end position="617"/>
    </location>
</feature>
<evidence type="ECO:0000256" key="13">
    <source>
        <dbReference type="RuleBase" id="RU000688"/>
    </source>
</evidence>
<keyword evidence="9 14" id="KW-0472">Membrane</keyword>
<feature type="transmembrane region" description="Helical" evidence="14">
    <location>
        <begin position="813"/>
        <end position="835"/>
    </location>
</feature>
<dbReference type="Proteomes" id="UP000466442">
    <property type="component" value="Unassembled WGS sequence"/>
</dbReference>
<evidence type="ECO:0000256" key="8">
    <source>
        <dbReference type="ARBA" id="ARBA00023040"/>
    </source>
</evidence>
<dbReference type="PROSITE" id="PS50262">
    <property type="entry name" value="G_PROTEIN_RECEP_F1_2"/>
    <property type="match status" value="1"/>
</dbReference>
<evidence type="ECO:0000256" key="2">
    <source>
        <dbReference type="ARBA" id="ARBA00010663"/>
    </source>
</evidence>
<evidence type="ECO:0000256" key="11">
    <source>
        <dbReference type="ARBA" id="ARBA00023180"/>
    </source>
</evidence>
<dbReference type="AlphaFoldDB" id="A0A8S9XTL1"/>
<dbReference type="Pfam" id="PF13855">
    <property type="entry name" value="LRR_8"/>
    <property type="match status" value="2"/>
</dbReference>
<dbReference type="PROSITE" id="PS51450">
    <property type="entry name" value="LRR"/>
    <property type="match status" value="1"/>
</dbReference>
<comment type="subcellular location">
    <subcellularLocation>
        <location evidence="1">Cell membrane</location>
        <topology evidence="1">Multi-pass membrane protein</topology>
    </subcellularLocation>
</comment>
<evidence type="ECO:0000256" key="6">
    <source>
        <dbReference type="ARBA" id="ARBA00022737"/>
    </source>
</evidence>
<keyword evidence="12 13" id="KW-0807">Transducer</keyword>
<feature type="transmembrane region" description="Helical" evidence="14">
    <location>
        <begin position="778"/>
        <end position="801"/>
    </location>
</feature>
<keyword evidence="6" id="KW-0677">Repeat</keyword>
<evidence type="ECO:0000256" key="4">
    <source>
        <dbReference type="ARBA" id="ARBA00022614"/>
    </source>
</evidence>
<reference evidence="17" key="1">
    <citation type="journal article" date="2021" name="Mol. Ecol. Resour.">
        <title>Apolygus lucorum genome provides insights into omnivorousness and mesophyll feeding.</title>
        <authorList>
            <person name="Liu Y."/>
            <person name="Liu H."/>
            <person name="Wang H."/>
            <person name="Huang T."/>
            <person name="Liu B."/>
            <person name="Yang B."/>
            <person name="Yin L."/>
            <person name="Li B."/>
            <person name="Zhang Y."/>
            <person name="Zhang S."/>
            <person name="Jiang F."/>
            <person name="Zhang X."/>
            <person name="Ren Y."/>
            <person name="Wang B."/>
            <person name="Wang S."/>
            <person name="Lu Y."/>
            <person name="Wu K."/>
            <person name="Fan W."/>
            <person name="Wang G."/>
        </authorList>
    </citation>
    <scope>NUCLEOTIDE SEQUENCE</scope>
    <source>
        <strain evidence="17">12Hb</strain>
    </source>
</reference>
<feature type="domain" description="G-protein coupled receptors family 1 profile" evidence="16">
    <location>
        <begin position="577"/>
        <end position="833"/>
    </location>
</feature>
<dbReference type="OrthoDB" id="6022531at2759"/>
<feature type="transmembrane region" description="Helical" evidence="14">
    <location>
        <begin position="733"/>
        <end position="758"/>
    </location>
</feature>
<proteinExistence type="inferred from homology"/>
<keyword evidence="5 13" id="KW-0812">Transmembrane</keyword>
<keyword evidence="3" id="KW-1003">Cell membrane</keyword>
<evidence type="ECO:0000256" key="5">
    <source>
        <dbReference type="ARBA" id="ARBA00022692"/>
    </source>
</evidence>
<evidence type="ECO:0000256" key="15">
    <source>
        <dbReference type="SAM" id="SignalP"/>
    </source>
</evidence>
<comment type="caution">
    <text evidence="17">The sequence shown here is derived from an EMBL/GenBank/DDBJ whole genome shotgun (WGS) entry which is preliminary data.</text>
</comment>
<dbReference type="InterPro" id="IPR003591">
    <property type="entry name" value="Leu-rich_rpt_typical-subtyp"/>
</dbReference>
<accession>A0A8S9XTL1</accession>
<evidence type="ECO:0000256" key="7">
    <source>
        <dbReference type="ARBA" id="ARBA00022989"/>
    </source>
</evidence>
<dbReference type="InterPro" id="IPR017452">
    <property type="entry name" value="GPCR_Rhodpsn_7TM"/>
</dbReference>
<dbReference type="GO" id="GO:0005886">
    <property type="term" value="C:plasma membrane"/>
    <property type="evidence" value="ECO:0007669"/>
    <property type="project" value="UniProtKB-SubCell"/>
</dbReference>
<dbReference type="InterPro" id="IPR001611">
    <property type="entry name" value="Leu-rich_rpt"/>
</dbReference>
<evidence type="ECO:0000256" key="9">
    <source>
        <dbReference type="ARBA" id="ARBA00023136"/>
    </source>
</evidence>
<dbReference type="PRINTS" id="PR01739">
    <property type="entry name" value="RELAXINR"/>
</dbReference>
<feature type="transmembrane region" description="Helical" evidence="14">
    <location>
        <begin position="566"/>
        <end position="583"/>
    </location>
</feature>
<dbReference type="GO" id="GO:0008528">
    <property type="term" value="F:G protein-coupled peptide receptor activity"/>
    <property type="evidence" value="ECO:0007669"/>
    <property type="project" value="TreeGrafter"/>
</dbReference>
<feature type="chain" id="PRO_5035828483" description="G-protein coupled receptors family 1 profile domain-containing protein" evidence="15">
    <location>
        <begin position="17"/>
        <end position="894"/>
    </location>
</feature>
<evidence type="ECO:0000313" key="17">
    <source>
        <dbReference type="EMBL" id="KAF6211436.1"/>
    </source>
</evidence>